<evidence type="ECO:0000313" key="2">
    <source>
        <dbReference type="EMBL" id="CAK9030710.1"/>
    </source>
</evidence>
<keyword evidence="3" id="KW-1185">Reference proteome</keyword>
<dbReference type="Proteomes" id="UP001642484">
    <property type="component" value="Unassembled WGS sequence"/>
</dbReference>
<gene>
    <name evidence="2" type="ORF">CCMP2556_LOCUS17988</name>
</gene>
<feature type="region of interest" description="Disordered" evidence="1">
    <location>
        <begin position="262"/>
        <end position="282"/>
    </location>
</feature>
<proteinExistence type="predicted"/>
<feature type="compositionally biased region" description="Basic and acidic residues" evidence="1">
    <location>
        <begin position="264"/>
        <end position="277"/>
    </location>
</feature>
<protein>
    <submittedName>
        <fullName evidence="2">Uncharacterized protein</fullName>
    </submittedName>
</protein>
<evidence type="ECO:0000256" key="1">
    <source>
        <dbReference type="SAM" id="MobiDB-lite"/>
    </source>
</evidence>
<accession>A0ABP0KWU7</accession>
<reference evidence="2 3" key="1">
    <citation type="submission" date="2024-02" db="EMBL/GenBank/DDBJ databases">
        <authorList>
            <person name="Chen Y."/>
            <person name="Shah S."/>
            <person name="Dougan E. K."/>
            <person name="Thang M."/>
            <person name="Chan C."/>
        </authorList>
    </citation>
    <scope>NUCLEOTIDE SEQUENCE [LARGE SCALE GENOMIC DNA]</scope>
</reference>
<feature type="compositionally biased region" description="Pro residues" evidence="1">
    <location>
        <begin position="8"/>
        <end position="19"/>
    </location>
</feature>
<comment type="caution">
    <text evidence="2">The sequence shown here is derived from an EMBL/GenBank/DDBJ whole genome shotgun (WGS) entry which is preliminary data.</text>
</comment>
<organism evidence="2 3">
    <name type="scientific">Durusdinium trenchii</name>
    <dbReference type="NCBI Taxonomy" id="1381693"/>
    <lineage>
        <taxon>Eukaryota</taxon>
        <taxon>Sar</taxon>
        <taxon>Alveolata</taxon>
        <taxon>Dinophyceae</taxon>
        <taxon>Suessiales</taxon>
        <taxon>Symbiodiniaceae</taxon>
        <taxon>Durusdinium</taxon>
    </lineage>
</organism>
<sequence length="356" mass="40296">MEQDDEAPPPAEPPAAPPAEPEEEDITSYRPGDTVMTIRKRIREARKVQLLKEQREMQEMRAKSPLHSRMPLVPEAKVTEAEAHELAQEDQGAGMSNGRRPLQKVEGFHKDLIRKEVWRQKFNYLFRKMLAGVDNELINDRKNRRLSLQQQRGREEEDAEARRQRVAAGLQETVERDLTKLRRASGAGSLDMARIAQIAMAQEVETEDADAGETETEEGSGPVAILDEVVEVMDTPKPPKPLRWRRTGPLRPKAAVALPPPVNREVKKPGVSEGREGGRRKRGIAGLLQPSTSLPVLRTTPDLVGVRDEYYEGDELFMHEDVLYSSNPRLFPLREGRKPFPTVKLTLPNFDLFNLE</sequence>
<name>A0ABP0KWU7_9DINO</name>
<feature type="region of interest" description="Disordered" evidence="1">
    <location>
        <begin position="1"/>
        <end position="35"/>
    </location>
</feature>
<dbReference type="EMBL" id="CAXAMN010010069">
    <property type="protein sequence ID" value="CAK9030710.1"/>
    <property type="molecule type" value="Genomic_DNA"/>
</dbReference>
<evidence type="ECO:0000313" key="3">
    <source>
        <dbReference type="Proteomes" id="UP001642484"/>
    </source>
</evidence>